<dbReference type="AlphaFoldDB" id="A0A0S4PTP5"/>
<dbReference type="Proteomes" id="UP000064525">
    <property type="component" value="Chromosome I"/>
</dbReference>
<gene>
    <name evidence="2" type="ORF">BN2458_PEG0144</name>
    <name evidence="3" type="ORF">LS75_007590</name>
</gene>
<evidence type="ECO:0000313" key="5">
    <source>
        <dbReference type="Proteomes" id="UP000064525"/>
    </source>
</evidence>
<accession>A0A0S4PTP5</accession>
<dbReference type="Proteomes" id="UP000029925">
    <property type="component" value="Unassembled WGS sequence"/>
</dbReference>
<dbReference type="EMBL" id="LN907858">
    <property type="protein sequence ID" value="CUU39031.1"/>
    <property type="molecule type" value="Genomic_DNA"/>
</dbReference>
<proteinExistence type="predicted"/>
<sequence>MRQHLDAKLENLDKFNTSNANKDDSIEQDVRFFATYKKAINSLNAKIKSLYSANEILKQEMWQTSRHLKNVEKKIKELESKGINPTQLKEKRLLLFDELSHAKNQMNKNERKANVLREHMKRFLDWEDTYKSFSHHFTLLNKKKSILSSFKSYERYLPLDVIDTLKHFKRDIAQFEHTLGENIEKMSSGIIAEATNYNHKSNAFALSKKLSHLLHYKHIVSTLTFPQNNALESKKKECIDALECNAQSLLQAIKQRMIDINAHLALTKEDLEQSLAIEHKDIKRIAYLHKKCSFLLKEQQVCERTLHKHNIALNPIPNTQQSQFSKSIVTTLNLAHKAIQDNRDSYTTKAQSHKLVILESAIETKAKLTIESKKKR</sequence>
<reference evidence="5" key="2">
    <citation type="submission" date="2015-11" db="EMBL/GenBank/DDBJ databases">
        <authorList>
            <person name="Anvar S.Y."/>
        </authorList>
    </citation>
    <scope>NUCLEOTIDE SEQUENCE [LARGE SCALE GENOMIC DNA]</scope>
</reference>
<name>A0A0S4PTP5_9HELI</name>
<dbReference type="RefSeq" id="WP_052082210.1">
    <property type="nucleotide sequence ID" value="NZ_CAOMJD010000003.1"/>
</dbReference>
<reference evidence="2" key="3">
    <citation type="submission" date="2015-11" db="EMBL/GenBank/DDBJ databases">
        <authorList>
            <person name="Zhang Y."/>
            <person name="Guo Z."/>
        </authorList>
    </citation>
    <scope>NUCLEOTIDE SEQUENCE</scope>
    <source>
        <strain evidence="2">1</strain>
    </source>
</reference>
<dbReference type="KEGG" id="hty:BN2458_PEG0144"/>
<dbReference type="PATRIC" id="fig|76936.10.peg.140"/>
<protein>
    <submittedName>
        <fullName evidence="2">Uncharacterized protein</fullName>
    </submittedName>
</protein>
<reference evidence="3 4" key="1">
    <citation type="journal article" date="2014" name="Genome Announc.">
        <title>Draft genome sequences of eight enterohepatic helicobacter species isolated from both laboratory and wild rodents.</title>
        <authorList>
            <person name="Sheh A."/>
            <person name="Shen Z."/>
            <person name="Fox J.G."/>
        </authorList>
    </citation>
    <scope>NUCLEOTIDE SEQUENCE [LARGE SCALE GENOMIC DNA]</scope>
    <source>
        <strain evidence="3 4">MIT 98-6810</strain>
    </source>
</reference>
<dbReference type="GeneID" id="78150496"/>
<keyword evidence="4" id="KW-1185">Reference proteome</keyword>
<dbReference type="STRING" id="76936.BN2458_PEG0144"/>
<evidence type="ECO:0000313" key="4">
    <source>
        <dbReference type="Proteomes" id="UP000029925"/>
    </source>
</evidence>
<organism evidence="2 5">
    <name type="scientific">Helicobacter typhlonius</name>
    <dbReference type="NCBI Taxonomy" id="76936"/>
    <lineage>
        <taxon>Bacteria</taxon>
        <taxon>Pseudomonadati</taxon>
        <taxon>Campylobacterota</taxon>
        <taxon>Epsilonproteobacteria</taxon>
        <taxon>Campylobacterales</taxon>
        <taxon>Helicobacteraceae</taxon>
        <taxon>Helicobacter</taxon>
    </lineage>
</organism>
<evidence type="ECO:0000313" key="2">
    <source>
        <dbReference type="EMBL" id="CUU39031.1"/>
    </source>
</evidence>
<keyword evidence="1" id="KW-0175">Coiled coil</keyword>
<evidence type="ECO:0000313" key="3">
    <source>
        <dbReference type="EMBL" id="TLD78162.1"/>
    </source>
</evidence>
<dbReference type="EMBL" id="JRPF02000009">
    <property type="protein sequence ID" value="TLD78162.1"/>
    <property type="molecule type" value="Genomic_DNA"/>
</dbReference>
<feature type="coiled-coil region" evidence="1">
    <location>
        <begin position="40"/>
        <end position="119"/>
    </location>
</feature>
<evidence type="ECO:0000256" key="1">
    <source>
        <dbReference type="SAM" id="Coils"/>
    </source>
</evidence>